<feature type="region of interest" description="Disordered" evidence="1">
    <location>
        <begin position="195"/>
        <end position="254"/>
    </location>
</feature>
<protein>
    <submittedName>
        <fullName evidence="3">Uncharacterized protein</fullName>
    </submittedName>
</protein>
<dbReference type="GeneID" id="140010934"/>
<sequence>METMNYTSFPLHHICQSGSEYRANSIPRVHLQFEQILADDYKCDCLGKNERGFYWEKQIVYDPATYSLPIRITAPRDFLCESSVFLPYCNKCRYLCSQMGPQANADGNQMLKEMMMNVYEPAYEELSVKEFLREQQSMEEPRQEEVRKKDIRDCKNKVKLEQDKRNSKQNSMARSERIDSEHFLLKVSLPVSLGSKMPKVSSTKSPSRMSSSDISMTSTGRHLKMNNTNSKTSSKMGKIRWSSSSGTSKPSRQWGCFFL</sequence>
<dbReference type="RefSeq" id="XP_071914696.1">
    <property type="nucleotide sequence ID" value="XM_072058595.1"/>
</dbReference>
<feature type="compositionally biased region" description="Polar residues" evidence="1">
    <location>
        <begin position="225"/>
        <end position="251"/>
    </location>
</feature>
<keyword evidence="2" id="KW-1185">Reference proteome</keyword>
<name>A0ABM4V585_COFAR</name>
<evidence type="ECO:0000313" key="3">
    <source>
        <dbReference type="RefSeq" id="XP_071914696.1"/>
    </source>
</evidence>
<accession>A0ABM4V585</accession>
<proteinExistence type="predicted"/>
<organism evidence="2 3">
    <name type="scientific">Coffea arabica</name>
    <name type="common">Arabian coffee</name>
    <dbReference type="NCBI Taxonomy" id="13443"/>
    <lineage>
        <taxon>Eukaryota</taxon>
        <taxon>Viridiplantae</taxon>
        <taxon>Streptophyta</taxon>
        <taxon>Embryophyta</taxon>
        <taxon>Tracheophyta</taxon>
        <taxon>Spermatophyta</taxon>
        <taxon>Magnoliopsida</taxon>
        <taxon>eudicotyledons</taxon>
        <taxon>Gunneridae</taxon>
        <taxon>Pentapetalae</taxon>
        <taxon>asterids</taxon>
        <taxon>lamiids</taxon>
        <taxon>Gentianales</taxon>
        <taxon>Rubiaceae</taxon>
        <taxon>Ixoroideae</taxon>
        <taxon>Gardenieae complex</taxon>
        <taxon>Bertiereae - Coffeeae clade</taxon>
        <taxon>Coffeeae</taxon>
        <taxon>Coffea</taxon>
    </lineage>
</organism>
<reference evidence="3" key="1">
    <citation type="submission" date="2025-08" db="UniProtKB">
        <authorList>
            <consortium name="RefSeq"/>
        </authorList>
    </citation>
    <scope>IDENTIFICATION</scope>
    <source>
        <tissue evidence="3">Leaves</tissue>
    </source>
</reference>
<feature type="compositionally biased region" description="Low complexity" evidence="1">
    <location>
        <begin position="201"/>
        <end position="219"/>
    </location>
</feature>
<evidence type="ECO:0000313" key="2">
    <source>
        <dbReference type="Proteomes" id="UP001652660"/>
    </source>
</evidence>
<feature type="region of interest" description="Disordered" evidence="1">
    <location>
        <begin position="157"/>
        <end position="177"/>
    </location>
</feature>
<evidence type="ECO:0000256" key="1">
    <source>
        <dbReference type="SAM" id="MobiDB-lite"/>
    </source>
</evidence>
<gene>
    <name evidence="3" type="primary">LOC140010934</name>
</gene>
<dbReference type="Proteomes" id="UP001652660">
    <property type="component" value="Chromosome 7e"/>
</dbReference>
<feature type="compositionally biased region" description="Basic and acidic residues" evidence="1">
    <location>
        <begin position="157"/>
        <end position="166"/>
    </location>
</feature>